<keyword evidence="5" id="KW-1185">Reference proteome</keyword>
<dbReference type="EMBL" id="JACATZ010000001">
    <property type="protein sequence ID" value="NWJ44689.1"/>
    <property type="molecule type" value="Genomic_DNA"/>
</dbReference>
<evidence type="ECO:0000313" key="5">
    <source>
        <dbReference type="Proteomes" id="UP001431572"/>
    </source>
</evidence>
<gene>
    <name evidence="2" type="ORF">HXX08_02305</name>
    <name evidence="3" type="ORF">OZ401_002381</name>
</gene>
<dbReference type="Pfam" id="PF13641">
    <property type="entry name" value="Glyco_tranf_2_3"/>
    <property type="match status" value="1"/>
</dbReference>
<dbReference type="PANTHER" id="PTHR43179">
    <property type="entry name" value="RHAMNOSYLTRANSFERASE WBBL"/>
    <property type="match status" value="1"/>
</dbReference>
<feature type="transmembrane region" description="Helical" evidence="1">
    <location>
        <begin position="313"/>
        <end position="335"/>
    </location>
</feature>
<protein>
    <submittedName>
        <fullName evidence="2">Glycosyltransferase family 2 protein</fullName>
    </submittedName>
</protein>
<proteinExistence type="predicted"/>
<dbReference type="SUPFAM" id="SSF53448">
    <property type="entry name" value="Nucleotide-diphospho-sugar transferases"/>
    <property type="match status" value="1"/>
</dbReference>
<evidence type="ECO:0000313" key="4">
    <source>
        <dbReference type="Proteomes" id="UP000521676"/>
    </source>
</evidence>
<dbReference type="AlphaFoldDB" id="A0A8T7LYX3"/>
<reference evidence="3" key="2">
    <citation type="journal article" date="2024" name="Nature">
        <title>Anoxygenic phototroph of the Chloroflexota uses a type I reaction centre.</title>
        <authorList>
            <person name="Tsuji J.M."/>
            <person name="Shaw N.A."/>
            <person name="Nagashima S."/>
            <person name="Venkiteswaran J.J."/>
            <person name="Schiff S.L."/>
            <person name="Watanabe T."/>
            <person name="Fukui M."/>
            <person name="Hanada S."/>
            <person name="Tank M."/>
            <person name="Neufeld J.D."/>
        </authorList>
    </citation>
    <scope>NUCLEOTIDE SEQUENCE</scope>
    <source>
        <strain evidence="3">L227-S17</strain>
    </source>
</reference>
<keyword evidence="1" id="KW-0472">Membrane</keyword>
<dbReference type="InterPro" id="IPR029044">
    <property type="entry name" value="Nucleotide-diphossugar_trans"/>
</dbReference>
<dbReference type="CDD" id="cd04186">
    <property type="entry name" value="GT_2_like_c"/>
    <property type="match status" value="1"/>
</dbReference>
<dbReference type="PANTHER" id="PTHR43179:SF7">
    <property type="entry name" value="RHAMNOSYLTRANSFERASE WBBL"/>
    <property type="match status" value="1"/>
</dbReference>
<evidence type="ECO:0000313" key="2">
    <source>
        <dbReference type="EMBL" id="NWJ44689.1"/>
    </source>
</evidence>
<reference evidence="2 4" key="1">
    <citation type="submission" date="2020-06" db="EMBL/GenBank/DDBJ databases">
        <title>Anoxygenic phototrophic Chloroflexota member uses a Type I reaction center.</title>
        <authorList>
            <person name="Tsuji J.M."/>
            <person name="Shaw N.A."/>
            <person name="Nagashima S."/>
            <person name="Venkiteswaran J."/>
            <person name="Schiff S.L."/>
            <person name="Hanada S."/>
            <person name="Tank M."/>
            <person name="Neufeld J.D."/>
        </authorList>
    </citation>
    <scope>NUCLEOTIDE SEQUENCE [LARGE SCALE GENOMIC DNA]</scope>
    <source>
        <strain evidence="2">L227-S17</strain>
    </source>
</reference>
<dbReference type="Gene3D" id="3.90.550.10">
    <property type="entry name" value="Spore Coat Polysaccharide Biosynthesis Protein SpsA, Chain A"/>
    <property type="match status" value="1"/>
</dbReference>
<dbReference type="EMBL" id="CP128399">
    <property type="protein sequence ID" value="WJW66577.1"/>
    <property type="molecule type" value="Genomic_DNA"/>
</dbReference>
<keyword evidence="1" id="KW-0812">Transmembrane</keyword>
<organism evidence="2 4">
    <name type="scientific">Candidatus Chlorohelix allophototropha</name>
    <dbReference type="NCBI Taxonomy" id="3003348"/>
    <lineage>
        <taxon>Bacteria</taxon>
        <taxon>Bacillati</taxon>
        <taxon>Chloroflexota</taxon>
        <taxon>Chloroflexia</taxon>
        <taxon>Candidatus Chloroheliales</taxon>
        <taxon>Candidatus Chloroheliaceae</taxon>
        <taxon>Candidatus Chlorohelix</taxon>
    </lineage>
</organism>
<name>A0A8T7LYX3_9CHLR</name>
<keyword evidence="1" id="KW-1133">Transmembrane helix</keyword>
<dbReference type="Proteomes" id="UP000521676">
    <property type="component" value="Unassembled WGS sequence"/>
</dbReference>
<sequence>MPESELSATQRVAATDLAPKNETGKFVTDLDIIIVNYKTPVLLRDCLNSIFASHCNFDYRVYVVDNGSQDDSAEMVRREFENKYPNLHLIASQENGGFAFGNNLALRQVCPLFAGATLDSYNPGSGCCPQAHYVLLLNPDTVLPPDALQIMYDFMQSNPLAGAVGPKLVRANGKLDLACRRSFPTPEISFWRMTGLSKLFPKNRLFARYNLTYLDPDKLYEVDSVCGAFMLVRAEALAQVGYLDEKFFMYGEDLDWALRIKKKGWKIFYNPAATVLHLKGESSKQRPAGAIINFYHAMDVFYRKHYANQTFFLLNWLIYGGIWGKAGLTLAINYFRPKKQRRVS</sequence>
<evidence type="ECO:0000313" key="3">
    <source>
        <dbReference type="EMBL" id="WJW66577.1"/>
    </source>
</evidence>
<dbReference type="Proteomes" id="UP001431572">
    <property type="component" value="Chromosome 1"/>
</dbReference>
<evidence type="ECO:0000256" key="1">
    <source>
        <dbReference type="SAM" id="Phobius"/>
    </source>
</evidence>
<accession>A0A8T7LYX3</accession>
<dbReference type="RefSeq" id="WP_341468466.1">
    <property type="nucleotide sequence ID" value="NZ_CP128399.1"/>
</dbReference>